<dbReference type="Proteomes" id="UP001049518">
    <property type="component" value="Chromosome"/>
</dbReference>
<dbReference type="InterPro" id="IPR051266">
    <property type="entry name" value="CLCR"/>
</dbReference>
<protein>
    <submittedName>
        <fullName evidence="3">VWA domain-containing protein</fullName>
    </submittedName>
</protein>
<dbReference type="CDD" id="cd00198">
    <property type="entry name" value="vWFA"/>
    <property type="match status" value="1"/>
</dbReference>
<evidence type="ECO:0000313" key="4">
    <source>
        <dbReference type="Proteomes" id="UP001049518"/>
    </source>
</evidence>
<feature type="region of interest" description="Disordered" evidence="1">
    <location>
        <begin position="208"/>
        <end position="227"/>
    </location>
</feature>
<evidence type="ECO:0000256" key="1">
    <source>
        <dbReference type="SAM" id="MobiDB-lite"/>
    </source>
</evidence>
<dbReference type="InterPro" id="IPR036465">
    <property type="entry name" value="vWFA_dom_sf"/>
</dbReference>
<organism evidence="3 4">
    <name type="scientific">Actinomadura graeca</name>
    <dbReference type="NCBI Taxonomy" id="2750812"/>
    <lineage>
        <taxon>Bacteria</taxon>
        <taxon>Bacillati</taxon>
        <taxon>Actinomycetota</taxon>
        <taxon>Actinomycetes</taxon>
        <taxon>Streptosporangiales</taxon>
        <taxon>Thermomonosporaceae</taxon>
        <taxon>Actinomadura</taxon>
    </lineage>
</organism>
<feature type="domain" description="VWFA" evidence="2">
    <location>
        <begin position="36"/>
        <end position="241"/>
    </location>
</feature>
<evidence type="ECO:0000313" key="3">
    <source>
        <dbReference type="EMBL" id="QXJ21192.1"/>
    </source>
</evidence>
<keyword evidence="4" id="KW-1185">Reference proteome</keyword>
<dbReference type="SUPFAM" id="SSF53300">
    <property type="entry name" value="vWA-like"/>
    <property type="match status" value="1"/>
</dbReference>
<gene>
    <name evidence="3" type="ORF">AGRA3207_002022</name>
</gene>
<dbReference type="SMART" id="SM00327">
    <property type="entry name" value="VWA"/>
    <property type="match status" value="1"/>
</dbReference>
<dbReference type="PANTHER" id="PTHR10579">
    <property type="entry name" value="CALCIUM-ACTIVATED CHLORIDE CHANNEL REGULATOR"/>
    <property type="match status" value="1"/>
</dbReference>
<accession>A0ABX8QUT2</accession>
<feature type="compositionally biased region" description="Basic and acidic residues" evidence="1">
    <location>
        <begin position="412"/>
        <end position="421"/>
    </location>
</feature>
<reference evidence="3" key="1">
    <citation type="submission" date="2020-07" db="EMBL/GenBank/DDBJ databases">
        <authorList>
            <person name="Tarantini F.S."/>
            <person name="Hong K.W."/>
            <person name="Chan K.G."/>
        </authorList>
    </citation>
    <scope>NUCLEOTIDE SEQUENCE</scope>
    <source>
        <strain evidence="3">32-07</strain>
    </source>
</reference>
<dbReference type="Pfam" id="PF00092">
    <property type="entry name" value="VWA"/>
    <property type="match status" value="1"/>
</dbReference>
<dbReference type="RefSeq" id="WP_231334329.1">
    <property type="nucleotide sequence ID" value="NZ_CP059572.1"/>
</dbReference>
<dbReference type="PANTHER" id="PTHR10579:SF43">
    <property type="entry name" value="ZINC FINGER (C3HC4-TYPE RING FINGER) FAMILY PROTEIN"/>
    <property type="match status" value="1"/>
</dbReference>
<proteinExistence type="predicted"/>
<dbReference type="Gene3D" id="3.40.50.410">
    <property type="entry name" value="von Willebrand factor, type A domain"/>
    <property type="match status" value="1"/>
</dbReference>
<feature type="region of interest" description="Disordered" evidence="1">
    <location>
        <begin position="408"/>
        <end position="440"/>
    </location>
</feature>
<dbReference type="PROSITE" id="PS50234">
    <property type="entry name" value="VWFA"/>
    <property type="match status" value="1"/>
</dbReference>
<sequence length="761" mass="79115">MRQGIARGLLAAAIAGLPPAFPQRADARAPEPTPLDLVVAVDESGSLTAGDVRAEAEAAATIVQSGLNPRTRVTVLGFGSAGANGRKAVTQYCRPTVVTTAGQLQYLSSCVKGLHPRTEAEGNDTDHVAALAEALRVLRSGGQGNAVKSVFLLTDGRTDVGASGPGDGATQERLRDELGTARREGVGIWPLGFGPSVDQAGLDGFAEGGAQRGCDQRIESRPRARRVRDSRQVARSLVEAYAAASCYRVSPPSEGDLPPGGTLDLPLAVPAVASEATLTVAKGDPRVRVEFVAPDGRTVPEGGTPGRFTRSGTGGTIEALRVAAPLNGRWRIRLTAPAGVAAQRVGATTMYQGVIRSTLVVERPTARTGEQVTVRLSLVTRAGYVQDPKELVGLNFAVTATGQALGAGRAVPMRDDGRPPDDAPGDGSYAGVLTAPGTPGKVTLTGRVEGPGLRSGSNPAATVNVIARPPEIQGEVHLDGRTAHPGGAVRGTIRLHNSTSRTVRARLVLRAPPKAQATVTPGTTLTVPPGGSSHPFAVRFGEAAGLGRASVTVQLVDEADPAKVYLAGQRGIGVEGPPGWLERHSWQILGGIALVALALAAAWLRRHAGRVRGDVRGLRVELRHNGERAGRELRPQRGRWSDEFRFVIRDAGSNPLLDHPAPGEEALVARRAGDGRVMVRRPEGTEFQVALGAESEDVAGGSRLVFERVASGHAPGGLLGRLFRRGRPPGPPPRPSGAGVTTPDAPAAPDPVPSDPSDDWL</sequence>
<dbReference type="InterPro" id="IPR002035">
    <property type="entry name" value="VWF_A"/>
</dbReference>
<dbReference type="EMBL" id="CP059572">
    <property type="protein sequence ID" value="QXJ21192.1"/>
    <property type="molecule type" value="Genomic_DNA"/>
</dbReference>
<dbReference type="NCBIfam" id="NF041940">
    <property type="entry name" value="choice_anch_X"/>
    <property type="match status" value="1"/>
</dbReference>
<feature type="compositionally biased region" description="Basic and acidic residues" evidence="1">
    <location>
        <begin position="214"/>
        <end position="227"/>
    </location>
</feature>
<evidence type="ECO:0000259" key="2">
    <source>
        <dbReference type="PROSITE" id="PS50234"/>
    </source>
</evidence>
<feature type="region of interest" description="Disordered" evidence="1">
    <location>
        <begin position="717"/>
        <end position="761"/>
    </location>
</feature>
<name>A0ABX8QUT2_9ACTN</name>